<evidence type="ECO:0000313" key="1">
    <source>
        <dbReference type="EMBL" id="VDO19822.1"/>
    </source>
</evidence>
<dbReference type="OrthoDB" id="2161974at2759"/>
<gene>
    <name evidence="1" type="ORF">HPBE_LOCUS1440</name>
</gene>
<organism evidence="1">
    <name type="scientific">Heligmosomoides polygyrus</name>
    <name type="common">Parasitic roundworm</name>
    <dbReference type="NCBI Taxonomy" id="6339"/>
    <lineage>
        <taxon>Eukaryota</taxon>
        <taxon>Metazoa</taxon>
        <taxon>Ecdysozoa</taxon>
        <taxon>Nematoda</taxon>
        <taxon>Chromadorea</taxon>
        <taxon>Rhabditida</taxon>
        <taxon>Rhabditina</taxon>
        <taxon>Rhabditomorpha</taxon>
        <taxon>Strongyloidea</taxon>
        <taxon>Heligmosomidae</taxon>
        <taxon>Heligmosomoides</taxon>
    </lineage>
</organism>
<reference evidence="1" key="1">
    <citation type="submission" date="2018-11" db="EMBL/GenBank/DDBJ databases">
        <authorList>
            <consortium name="Pathogen Informatics"/>
        </authorList>
    </citation>
    <scope>NUCLEOTIDE SEQUENCE [LARGE SCALE GENOMIC DNA]</scope>
</reference>
<dbReference type="AlphaFoldDB" id="A0A3P7WQK3"/>
<proteinExistence type="predicted"/>
<protein>
    <submittedName>
        <fullName evidence="1">Uncharacterized protein</fullName>
    </submittedName>
</protein>
<name>A0A3P7WQK3_HELPZ</name>
<accession>A0A3P7WQK3</accession>
<sequence length="32" mass="3652">MSKSPNHKPIDDISNELRDYRVVAKLIQVVGE</sequence>
<dbReference type="EMBL" id="UZAH01001578">
    <property type="protein sequence ID" value="VDO19822.1"/>
    <property type="molecule type" value="Genomic_DNA"/>
</dbReference>